<dbReference type="KEGG" id="mpad:KEF85_12640"/>
<name>A0A975R8M9_9GAMM</name>
<dbReference type="InterPro" id="IPR036736">
    <property type="entry name" value="ACP-like_sf"/>
</dbReference>
<dbReference type="RefSeq" id="WP_215581100.1">
    <property type="nucleotide sequence ID" value="NZ_CP073754.1"/>
</dbReference>
<evidence type="ECO:0000256" key="2">
    <source>
        <dbReference type="ARBA" id="ARBA00006432"/>
    </source>
</evidence>
<dbReference type="SUPFAM" id="SSF53328">
    <property type="entry name" value="Formyltransferase"/>
    <property type="match status" value="1"/>
</dbReference>
<dbReference type="InterPro" id="IPR045851">
    <property type="entry name" value="AMP-bd_C_sf"/>
</dbReference>
<dbReference type="InterPro" id="IPR020459">
    <property type="entry name" value="AMP-binding"/>
</dbReference>
<reference evidence="6" key="1">
    <citation type="submission" date="2021-04" db="EMBL/GenBank/DDBJ databases">
        <title>Draft genome sequence data of methanotrophic Methylovulum sp. strain S1L and Methylomonas sp. strain S2AM isolated from boreal lake water columns.</title>
        <authorList>
            <person name="Rissanen A.J."/>
            <person name="Mangayil R."/>
            <person name="Svenning M.M."/>
            <person name="Khanongnuch R."/>
        </authorList>
    </citation>
    <scope>NUCLEOTIDE SEQUENCE</scope>
    <source>
        <strain evidence="6">S2AM</strain>
    </source>
</reference>
<dbReference type="InterPro" id="IPR002376">
    <property type="entry name" value="Formyl_transf_N"/>
</dbReference>
<dbReference type="GO" id="GO:0005737">
    <property type="term" value="C:cytoplasm"/>
    <property type="evidence" value="ECO:0007669"/>
    <property type="project" value="TreeGrafter"/>
</dbReference>
<dbReference type="InterPro" id="IPR009081">
    <property type="entry name" value="PP-bd_ACP"/>
</dbReference>
<dbReference type="PROSITE" id="PS50075">
    <property type="entry name" value="CARRIER"/>
    <property type="match status" value="1"/>
</dbReference>
<dbReference type="CDD" id="cd08700">
    <property type="entry name" value="FMT_C_OzmH_like"/>
    <property type="match status" value="1"/>
</dbReference>
<dbReference type="SMART" id="SM00823">
    <property type="entry name" value="PKS_PP"/>
    <property type="match status" value="1"/>
</dbReference>
<keyword evidence="3" id="KW-0596">Phosphopantetheine</keyword>
<proteinExistence type="inferred from homology"/>
<dbReference type="Pfam" id="PF00551">
    <property type="entry name" value="Formyl_trans_N"/>
    <property type="match status" value="1"/>
</dbReference>
<dbReference type="FunFam" id="2.30.38.10:FF:000001">
    <property type="entry name" value="Non-ribosomal peptide synthetase PvdI"/>
    <property type="match status" value="1"/>
</dbReference>
<dbReference type="InterPro" id="IPR005793">
    <property type="entry name" value="Formyl_trans_C"/>
</dbReference>
<dbReference type="Pfam" id="PF00550">
    <property type="entry name" value="PP-binding"/>
    <property type="match status" value="1"/>
</dbReference>
<dbReference type="GO" id="GO:0044550">
    <property type="term" value="P:secondary metabolite biosynthetic process"/>
    <property type="evidence" value="ECO:0007669"/>
    <property type="project" value="UniProtKB-ARBA"/>
</dbReference>
<gene>
    <name evidence="6" type="ORF">KEF85_12640</name>
</gene>
<dbReference type="FunFam" id="3.40.50.12780:FF:000012">
    <property type="entry name" value="Non-ribosomal peptide synthetase"/>
    <property type="match status" value="1"/>
</dbReference>
<evidence type="ECO:0000259" key="5">
    <source>
        <dbReference type="PROSITE" id="PS50075"/>
    </source>
</evidence>
<dbReference type="Gene3D" id="3.30.300.30">
    <property type="match status" value="1"/>
</dbReference>
<dbReference type="FunFam" id="1.10.1200.10:FF:000005">
    <property type="entry name" value="Nonribosomal peptide synthetase 1"/>
    <property type="match status" value="1"/>
</dbReference>
<dbReference type="Gene3D" id="1.10.1200.10">
    <property type="entry name" value="ACP-like"/>
    <property type="match status" value="1"/>
</dbReference>
<dbReference type="InterPro" id="IPR010071">
    <property type="entry name" value="AA_adenyl_dom"/>
</dbReference>
<dbReference type="PROSITE" id="PS00455">
    <property type="entry name" value="AMP_BINDING"/>
    <property type="match status" value="1"/>
</dbReference>
<dbReference type="FunFam" id="3.40.50.980:FF:000001">
    <property type="entry name" value="Non-ribosomal peptide synthetase"/>
    <property type="match status" value="1"/>
</dbReference>
<comment type="cofactor">
    <cofactor evidence="1">
        <name>pantetheine 4'-phosphate</name>
        <dbReference type="ChEBI" id="CHEBI:47942"/>
    </cofactor>
</comment>
<evidence type="ECO:0000256" key="4">
    <source>
        <dbReference type="ARBA" id="ARBA00022553"/>
    </source>
</evidence>
<dbReference type="SUPFAM" id="SSF50486">
    <property type="entry name" value="FMT C-terminal domain-like"/>
    <property type="match status" value="1"/>
</dbReference>
<protein>
    <submittedName>
        <fullName evidence="6">Amino acid adenylation domain-containing protein</fullName>
    </submittedName>
</protein>
<evidence type="ECO:0000256" key="3">
    <source>
        <dbReference type="ARBA" id="ARBA00022450"/>
    </source>
</evidence>
<keyword evidence="7" id="KW-1185">Reference proteome</keyword>
<dbReference type="SUPFAM" id="SSF56801">
    <property type="entry name" value="Acetyl-CoA synthetase-like"/>
    <property type="match status" value="1"/>
</dbReference>
<dbReference type="PANTHER" id="PTHR45527:SF1">
    <property type="entry name" value="FATTY ACID SYNTHASE"/>
    <property type="match status" value="1"/>
</dbReference>
<dbReference type="Gene3D" id="3.30.559.30">
    <property type="entry name" value="Nonribosomal peptide synthetase, condensation domain"/>
    <property type="match status" value="1"/>
</dbReference>
<evidence type="ECO:0000313" key="7">
    <source>
        <dbReference type="Proteomes" id="UP000676649"/>
    </source>
</evidence>
<dbReference type="GO" id="GO:0003824">
    <property type="term" value="F:catalytic activity"/>
    <property type="evidence" value="ECO:0007669"/>
    <property type="project" value="InterPro"/>
</dbReference>
<dbReference type="EMBL" id="CP073754">
    <property type="protein sequence ID" value="QWF70187.1"/>
    <property type="molecule type" value="Genomic_DNA"/>
</dbReference>
<dbReference type="InterPro" id="IPR000873">
    <property type="entry name" value="AMP-dep_synth/lig_dom"/>
</dbReference>
<keyword evidence="4" id="KW-0597">Phosphoprotein</keyword>
<accession>A0A975R8M9</accession>
<dbReference type="Gene3D" id="3.40.50.980">
    <property type="match status" value="2"/>
</dbReference>
<dbReference type="FunFam" id="3.30.300.30:FF:000010">
    <property type="entry name" value="Enterobactin synthetase component F"/>
    <property type="match status" value="1"/>
</dbReference>
<dbReference type="GO" id="GO:0031177">
    <property type="term" value="F:phosphopantetheine binding"/>
    <property type="evidence" value="ECO:0007669"/>
    <property type="project" value="InterPro"/>
</dbReference>
<dbReference type="Gene3D" id="3.40.50.12230">
    <property type="match status" value="1"/>
</dbReference>
<dbReference type="SUPFAM" id="SSF53474">
    <property type="entry name" value="alpha/beta-Hydrolases"/>
    <property type="match status" value="1"/>
</dbReference>
<dbReference type="InterPro" id="IPR001031">
    <property type="entry name" value="Thioesterase"/>
</dbReference>
<dbReference type="InterPro" id="IPR020806">
    <property type="entry name" value="PKS_PP-bd"/>
</dbReference>
<evidence type="ECO:0000256" key="1">
    <source>
        <dbReference type="ARBA" id="ARBA00001957"/>
    </source>
</evidence>
<dbReference type="PRINTS" id="PR00154">
    <property type="entry name" value="AMPBINDING"/>
</dbReference>
<dbReference type="CDD" id="cd05930">
    <property type="entry name" value="A_NRPS"/>
    <property type="match status" value="1"/>
</dbReference>
<comment type="similarity">
    <text evidence="2">Belongs to the ATP-dependent AMP-binding enzyme family.</text>
</comment>
<dbReference type="GO" id="GO:0043041">
    <property type="term" value="P:amino acid activation for nonribosomal peptide biosynthetic process"/>
    <property type="evidence" value="ECO:0007669"/>
    <property type="project" value="TreeGrafter"/>
</dbReference>
<dbReference type="SUPFAM" id="SSF47336">
    <property type="entry name" value="ACP-like"/>
    <property type="match status" value="1"/>
</dbReference>
<dbReference type="Gene3D" id="3.40.50.1820">
    <property type="entry name" value="alpha/beta hydrolase"/>
    <property type="match status" value="1"/>
</dbReference>
<organism evidence="6 7">
    <name type="scientific">Methylomonas paludis</name>
    <dbReference type="NCBI Taxonomy" id="1173101"/>
    <lineage>
        <taxon>Bacteria</taxon>
        <taxon>Pseudomonadati</taxon>
        <taxon>Pseudomonadota</taxon>
        <taxon>Gammaproteobacteria</taxon>
        <taxon>Methylococcales</taxon>
        <taxon>Methylococcaceae</taxon>
        <taxon>Methylomonas</taxon>
    </lineage>
</organism>
<dbReference type="InterPro" id="IPR029058">
    <property type="entry name" value="AB_hydrolase_fold"/>
</dbReference>
<feature type="domain" description="Carrier" evidence="5">
    <location>
        <begin position="1064"/>
        <end position="1139"/>
    </location>
</feature>
<dbReference type="Gene3D" id="2.30.38.10">
    <property type="entry name" value="Luciferase, Domain 3"/>
    <property type="match status" value="1"/>
</dbReference>
<dbReference type="Pfam" id="PF00975">
    <property type="entry name" value="Thioesterase"/>
    <property type="match status" value="1"/>
</dbReference>
<dbReference type="PANTHER" id="PTHR45527">
    <property type="entry name" value="NONRIBOSOMAL PEPTIDE SYNTHETASE"/>
    <property type="match status" value="1"/>
</dbReference>
<dbReference type="InterPro" id="IPR036477">
    <property type="entry name" value="Formyl_transf_N_sf"/>
</dbReference>
<dbReference type="NCBIfam" id="TIGR01733">
    <property type="entry name" value="AA-adenyl-dom"/>
    <property type="match status" value="1"/>
</dbReference>
<dbReference type="InterPro" id="IPR025110">
    <property type="entry name" value="AMP-bd_C"/>
</dbReference>
<dbReference type="Proteomes" id="UP000676649">
    <property type="component" value="Chromosome"/>
</dbReference>
<dbReference type="Pfam" id="PF13193">
    <property type="entry name" value="AMP-binding_C"/>
    <property type="match status" value="1"/>
</dbReference>
<dbReference type="Pfam" id="PF02911">
    <property type="entry name" value="Formyl_trans_C"/>
    <property type="match status" value="1"/>
</dbReference>
<dbReference type="InterPro" id="IPR011034">
    <property type="entry name" value="Formyl_transferase-like_C_sf"/>
</dbReference>
<sequence>MLNNNMQILGIISSDNAVCVWANRHHIPLFDIKDGLNSILAQQPFDYLFSINNADTISVDQLRMTGCLAINFHDAPLPEYAGVNTTSWGILNGEKTWSICWHVLEARINAGAILKQTRFAVEADETAFSLNGKCYGEGITAFSSLINELLNGQLQAIEQDLGRRRFYTAEQKPEYGAIIDWSRPAQEIDALVRGLDFGVYPNPIGMPKLSIGNTLYTVHSLKISQIDTTAKPGTLLEIAEDKLRISCLDAEVYIGKLKTLQGQPLVINELVAQHHLDSGLRLAGLQPETMALLNALQTKTARYEKFWLARLHRHQPLYFPALSSTQFIASPLASIPLAIPATVLEYVKTQGYSLRLVLESAFVIYLWRITGKPCFDLAYVPAGLTEMTTGMGNFFSQQLPWRINCRPEAMFADVYQDLAMVRQKLNHSLTYPLDLVGRHPDLAQQAGQDDFKSFAAIIESNPTAIQDNGLALVVPLEQYQPNSTFAAVYFDPARIAEPEAENIVGRLQAFLTNLAIAPQLSVAELPLQTEQERQKILKQWNTTDQPYPAHLCIHECFEAQVAATPDSIAVISGHQQLSYRDLNTRANRIARYLRTMGVCPDTRVAICAERGLNLIVGILAILKAGGAYVPLDPNYPHDRIEFMLRDSQPLVLLSETANNAVISGLSGTLPLVDIGAAASAWDDLDDANLPRSETGLKPENLAYIIYTSGSTGRPKGVMIEHRSLCNHIHYMRPYYEYLPIAENRILQFTSINFDVSAQEIFAALLSGSALVLLPPYWLPGADEFWNLCQEYQITVAVLPTLYWRKLVSEIDRQFPAPLRCIIIGGEAITPDALQNWFKQDARPRLISCYGPTETCINTAIFEPEINTNSAYMIGRPTANMRIYILDEHQQPVPTGMTGELYIAGIGVARGYLNRPDLTAQQFLPDPFSETADARLYKSGDLGRWQADGNIEFLGRNDHQVKIRGFRIELGEVESALLQHPDVREALVMTRTDEAGTQLIAYFCSSKNITTEILRQHLSSMLPEYMVPAVYVELATMPSTPNGKLDRNALPAPSSTSHAVDHYQMPAGETEILLEQIWCKLLKVDKVSRHDNFFELGGHSLMAISMLSKIERVFQFKLPVATVFHSPTLAEMAEVLNGQQQPSSFFSIVPVQKADSDPVIFWIEYFKGCYKVIRDLDLKLPVFGLRYGIGAAQSNNLSLPTSVEALAAHYLEQILLVQPIGPYHLVGHSFGGLVGFEIAQQLIRRGETVAWLCMIDTKPNNLASLHVSFKTKLANLRKAPFNQQCKQSSQWLLTLVKRLKYFFIHPVYDPYHFSPELINPLIKAYVIKEYPGRITFVKALISDSLTRPIQPFENGWRKICPSVDLYEIQGNHYSILEDGSQLLAKVISKTLKLGQKKPLSQLIPVMDDDEMA</sequence>
<dbReference type="Pfam" id="PF00501">
    <property type="entry name" value="AMP-binding"/>
    <property type="match status" value="1"/>
</dbReference>
<dbReference type="SUPFAM" id="SSF52777">
    <property type="entry name" value="CoA-dependent acyltransferases"/>
    <property type="match status" value="1"/>
</dbReference>
<evidence type="ECO:0000313" key="6">
    <source>
        <dbReference type="EMBL" id="QWF70187.1"/>
    </source>
</evidence>
<dbReference type="InterPro" id="IPR020845">
    <property type="entry name" value="AMP-binding_CS"/>
</dbReference>